<dbReference type="Proteomes" id="UP000198816">
    <property type="component" value="Unassembled WGS sequence"/>
</dbReference>
<name>A0A1H3C336_THIRO</name>
<dbReference type="GO" id="GO:0016757">
    <property type="term" value="F:glycosyltransferase activity"/>
    <property type="evidence" value="ECO:0007669"/>
    <property type="project" value="TreeGrafter"/>
</dbReference>
<protein>
    <submittedName>
        <fullName evidence="3">Glycosyltransferase involved in cell wall bisynthesis</fullName>
    </submittedName>
</protein>
<accession>A0A1H3C336</accession>
<dbReference type="RefSeq" id="WP_093037129.1">
    <property type="nucleotide sequence ID" value="NZ_FNNZ01000029.1"/>
</dbReference>
<dbReference type="GO" id="GO:0009103">
    <property type="term" value="P:lipopolysaccharide biosynthetic process"/>
    <property type="evidence" value="ECO:0007669"/>
    <property type="project" value="TreeGrafter"/>
</dbReference>
<dbReference type="PANTHER" id="PTHR46401">
    <property type="entry name" value="GLYCOSYLTRANSFERASE WBBK-RELATED"/>
    <property type="match status" value="1"/>
</dbReference>
<organism evidence="3 4">
    <name type="scientific">Thiocapsa roseopersicina</name>
    <dbReference type="NCBI Taxonomy" id="1058"/>
    <lineage>
        <taxon>Bacteria</taxon>
        <taxon>Pseudomonadati</taxon>
        <taxon>Pseudomonadota</taxon>
        <taxon>Gammaproteobacteria</taxon>
        <taxon>Chromatiales</taxon>
        <taxon>Chromatiaceae</taxon>
        <taxon>Thiocapsa</taxon>
    </lineage>
</organism>
<keyword evidence="1 3" id="KW-0808">Transferase</keyword>
<evidence type="ECO:0000313" key="3">
    <source>
        <dbReference type="EMBL" id="SDX48044.1"/>
    </source>
</evidence>
<dbReference type="CDD" id="cd03801">
    <property type="entry name" value="GT4_PimA-like"/>
    <property type="match status" value="1"/>
</dbReference>
<dbReference type="STRING" id="1058.SAMN05421783_12920"/>
<dbReference type="OrthoDB" id="4611853at2"/>
<evidence type="ECO:0000313" key="4">
    <source>
        <dbReference type="Proteomes" id="UP000198816"/>
    </source>
</evidence>
<evidence type="ECO:0000259" key="2">
    <source>
        <dbReference type="Pfam" id="PF13439"/>
    </source>
</evidence>
<dbReference type="EMBL" id="FNNZ01000029">
    <property type="protein sequence ID" value="SDX48044.1"/>
    <property type="molecule type" value="Genomic_DNA"/>
</dbReference>
<sequence length="354" mass="38196">MKHAGPIWFLIPGNLTTPTGGYRYDRRIIDGLIGSGWRVQAERLDDSFPEPTADALADADRRLATIPDGDTVIIDGLAFGLLGDVAALHERRLRLIALVHHPLALETGLFAARAEALRMSESRALVAARRVVVTSAATGDVLIRDYGVPKERISVVEPGTDPAPLAAGSEESVLNLLCVAAPTPRKGHDTLLRALAPLVDRPWRLDCVGSLTRCTRTSIALRRLSERLGLSERVNFTGTVDEPRLEAFYHRADLFVLPTRFEGYGMVLAEALARGLPIVSTRTGPIPNLVPADAGLLVEPDDQPALEVALTRVLDDPGLRRSLAAGARSARARLCDWDAASAEFGRVLEGLHDG</sequence>
<gene>
    <name evidence="3" type="ORF">SAMN05421783_12920</name>
</gene>
<feature type="domain" description="Glycosyltransferase subfamily 4-like N-terminal" evidence="2">
    <location>
        <begin position="70"/>
        <end position="162"/>
    </location>
</feature>
<proteinExistence type="predicted"/>
<dbReference type="Pfam" id="PF13692">
    <property type="entry name" value="Glyco_trans_1_4"/>
    <property type="match status" value="1"/>
</dbReference>
<evidence type="ECO:0000256" key="1">
    <source>
        <dbReference type="ARBA" id="ARBA00022679"/>
    </source>
</evidence>
<dbReference type="PANTHER" id="PTHR46401:SF2">
    <property type="entry name" value="GLYCOSYLTRANSFERASE WBBK-RELATED"/>
    <property type="match status" value="1"/>
</dbReference>
<dbReference type="AlphaFoldDB" id="A0A1H3C336"/>
<dbReference type="SUPFAM" id="SSF53756">
    <property type="entry name" value="UDP-Glycosyltransferase/glycogen phosphorylase"/>
    <property type="match status" value="1"/>
</dbReference>
<reference evidence="4" key="1">
    <citation type="submission" date="2016-10" db="EMBL/GenBank/DDBJ databases">
        <authorList>
            <person name="Varghese N."/>
            <person name="Submissions S."/>
        </authorList>
    </citation>
    <scope>NUCLEOTIDE SEQUENCE [LARGE SCALE GENOMIC DNA]</scope>
    <source>
        <strain evidence="4">DSM 217</strain>
    </source>
</reference>
<dbReference type="InterPro" id="IPR028098">
    <property type="entry name" value="Glyco_trans_4-like_N"/>
</dbReference>
<dbReference type="Pfam" id="PF13439">
    <property type="entry name" value="Glyco_transf_4"/>
    <property type="match status" value="1"/>
</dbReference>
<dbReference type="Gene3D" id="3.40.50.2000">
    <property type="entry name" value="Glycogen Phosphorylase B"/>
    <property type="match status" value="2"/>
</dbReference>
<keyword evidence="4" id="KW-1185">Reference proteome</keyword>